<feature type="transmembrane region" description="Helical" evidence="6">
    <location>
        <begin position="49"/>
        <end position="73"/>
    </location>
</feature>
<sequence>MEGQSRTKNSIINVAAAVSGQGISIIISFIARIIFISKLGEVYLGVNSLFGNIVGLLSLAELGVGTAINYSLYKPLAESNIPRIKGLMDLYRKTYYVIGVTILVIGILLMPFLEIFMKASETNSIPQLHLIFFLFLLNTSVSYFYSFKRALIISDQKRYIATIYRYVFYIVMNVAQIGVLIATCNFILYLIVNLISTIAENICVSRKADKMYPYLKEKDIEKLDSGIICEIKKNTVALLYHKVGSSVVNSTDNILISKTQTSHIDFSYAP</sequence>
<accession>A0A7X3SKY3</accession>
<evidence type="ECO:0008006" key="9">
    <source>
        <dbReference type="Google" id="ProtNLM"/>
    </source>
</evidence>
<evidence type="ECO:0000256" key="1">
    <source>
        <dbReference type="ARBA" id="ARBA00004651"/>
    </source>
</evidence>
<comment type="caution">
    <text evidence="7">The sequence shown here is derived from an EMBL/GenBank/DDBJ whole genome shotgun (WGS) entry which is preliminary data.</text>
</comment>
<evidence type="ECO:0000313" key="8">
    <source>
        <dbReference type="Proteomes" id="UP000460412"/>
    </source>
</evidence>
<evidence type="ECO:0000256" key="6">
    <source>
        <dbReference type="SAM" id="Phobius"/>
    </source>
</evidence>
<keyword evidence="8" id="KW-1185">Reference proteome</keyword>
<evidence type="ECO:0000313" key="7">
    <source>
        <dbReference type="EMBL" id="MXP77875.1"/>
    </source>
</evidence>
<dbReference type="Proteomes" id="UP000460412">
    <property type="component" value="Unassembled WGS sequence"/>
</dbReference>
<feature type="transmembrane region" description="Helical" evidence="6">
    <location>
        <begin position="125"/>
        <end position="145"/>
    </location>
</feature>
<keyword evidence="5 6" id="KW-0472">Membrane</keyword>
<evidence type="ECO:0000256" key="4">
    <source>
        <dbReference type="ARBA" id="ARBA00022989"/>
    </source>
</evidence>
<comment type="subcellular location">
    <subcellularLocation>
        <location evidence="1">Cell membrane</location>
        <topology evidence="1">Multi-pass membrane protein</topology>
    </subcellularLocation>
</comment>
<organism evidence="7 8">
    <name type="scientific">Sporofaciens musculi</name>
    <dbReference type="NCBI Taxonomy" id="2681861"/>
    <lineage>
        <taxon>Bacteria</taxon>
        <taxon>Bacillati</taxon>
        <taxon>Bacillota</taxon>
        <taxon>Clostridia</taxon>
        <taxon>Lachnospirales</taxon>
        <taxon>Lachnospiraceae</taxon>
        <taxon>Sporofaciens</taxon>
    </lineage>
</organism>
<name>A0A7X3SKY3_9FIRM</name>
<feature type="transmembrane region" description="Helical" evidence="6">
    <location>
        <begin position="166"/>
        <end position="192"/>
    </location>
</feature>
<dbReference type="GO" id="GO:0005886">
    <property type="term" value="C:plasma membrane"/>
    <property type="evidence" value="ECO:0007669"/>
    <property type="project" value="UniProtKB-SubCell"/>
</dbReference>
<evidence type="ECO:0000256" key="3">
    <source>
        <dbReference type="ARBA" id="ARBA00022692"/>
    </source>
</evidence>
<feature type="transmembrane region" description="Helical" evidence="6">
    <location>
        <begin position="94"/>
        <end position="113"/>
    </location>
</feature>
<dbReference type="PANTHER" id="PTHR30250">
    <property type="entry name" value="PST FAMILY PREDICTED COLANIC ACID TRANSPORTER"/>
    <property type="match status" value="1"/>
</dbReference>
<dbReference type="RefSeq" id="WP_159753615.1">
    <property type="nucleotide sequence ID" value="NZ_WUQX01000001.1"/>
</dbReference>
<dbReference type="EMBL" id="WUQX01000001">
    <property type="protein sequence ID" value="MXP77875.1"/>
    <property type="molecule type" value="Genomic_DNA"/>
</dbReference>
<reference evidence="7 8" key="1">
    <citation type="submission" date="2019-12" db="EMBL/GenBank/DDBJ databases">
        <title>Sporaefaciens musculi gen. nov., sp. nov., a novel bacterium isolated from the caecum of an obese mouse.</title>
        <authorList>
            <person name="Rasmussen T.S."/>
            <person name="Streidl T."/>
            <person name="Hitch T.C.A."/>
            <person name="Wortmann E."/>
            <person name="Deptula P."/>
            <person name="Hansen M."/>
            <person name="Nielsen D.S."/>
            <person name="Clavel T."/>
            <person name="Vogensen F.K."/>
        </authorList>
    </citation>
    <scope>NUCLEOTIDE SEQUENCE [LARGE SCALE GENOMIC DNA]</scope>
    <source>
        <strain evidence="7 8">WCA-9-b2</strain>
    </source>
</reference>
<gene>
    <name evidence="7" type="ORF">GN277_21735</name>
</gene>
<dbReference type="InterPro" id="IPR050833">
    <property type="entry name" value="Poly_Biosynth_Transport"/>
</dbReference>
<protein>
    <recommendedName>
        <fullName evidence="9">Polysaccharide biosynthesis protein</fullName>
    </recommendedName>
</protein>
<keyword evidence="4 6" id="KW-1133">Transmembrane helix</keyword>
<proteinExistence type="predicted"/>
<keyword evidence="2" id="KW-1003">Cell membrane</keyword>
<dbReference type="PANTHER" id="PTHR30250:SF26">
    <property type="entry name" value="PSMA PROTEIN"/>
    <property type="match status" value="1"/>
</dbReference>
<evidence type="ECO:0000256" key="2">
    <source>
        <dbReference type="ARBA" id="ARBA00022475"/>
    </source>
</evidence>
<evidence type="ECO:0000256" key="5">
    <source>
        <dbReference type="ARBA" id="ARBA00023136"/>
    </source>
</evidence>
<dbReference type="AlphaFoldDB" id="A0A7X3SKY3"/>
<keyword evidence="3 6" id="KW-0812">Transmembrane</keyword>
<feature type="transmembrane region" description="Helical" evidence="6">
    <location>
        <begin position="12"/>
        <end position="37"/>
    </location>
</feature>